<evidence type="ECO:0000313" key="3">
    <source>
        <dbReference type="Proteomes" id="UP001335648"/>
    </source>
</evidence>
<accession>A0AAN8BDV7</accession>
<keyword evidence="3" id="KW-1185">Reference proteome</keyword>
<protein>
    <submittedName>
        <fullName evidence="2">Uncharacterized protein</fullName>
    </submittedName>
</protein>
<organism evidence="2 3">
    <name type="scientific">Champsocephalus esox</name>
    <name type="common">pike icefish</name>
    <dbReference type="NCBI Taxonomy" id="159716"/>
    <lineage>
        <taxon>Eukaryota</taxon>
        <taxon>Metazoa</taxon>
        <taxon>Chordata</taxon>
        <taxon>Craniata</taxon>
        <taxon>Vertebrata</taxon>
        <taxon>Euteleostomi</taxon>
        <taxon>Actinopterygii</taxon>
        <taxon>Neopterygii</taxon>
        <taxon>Teleostei</taxon>
        <taxon>Neoteleostei</taxon>
        <taxon>Acanthomorphata</taxon>
        <taxon>Eupercaria</taxon>
        <taxon>Perciformes</taxon>
        <taxon>Notothenioidei</taxon>
        <taxon>Channichthyidae</taxon>
        <taxon>Champsocephalus</taxon>
    </lineage>
</organism>
<feature type="region of interest" description="Disordered" evidence="1">
    <location>
        <begin position="1"/>
        <end position="31"/>
    </location>
</feature>
<comment type="caution">
    <text evidence="2">The sequence shown here is derived from an EMBL/GenBank/DDBJ whole genome shotgun (WGS) entry which is preliminary data.</text>
</comment>
<evidence type="ECO:0000313" key="2">
    <source>
        <dbReference type="EMBL" id="KAK5882689.1"/>
    </source>
</evidence>
<dbReference type="EMBL" id="JAULUE010002062">
    <property type="protein sequence ID" value="KAK5882689.1"/>
    <property type="molecule type" value="Genomic_DNA"/>
</dbReference>
<gene>
    <name evidence="2" type="ORF">CesoFtcFv8_021248</name>
</gene>
<evidence type="ECO:0000256" key="1">
    <source>
        <dbReference type="SAM" id="MobiDB-lite"/>
    </source>
</evidence>
<sequence>MQLPVVPTSLPASTSAGEEDREEAGNGRVNGRKEMERRWTGWYYLHILWLKPKTFEFVQLKKEETRLTDMQPIV</sequence>
<dbReference type="Proteomes" id="UP001335648">
    <property type="component" value="Unassembled WGS sequence"/>
</dbReference>
<proteinExistence type="predicted"/>
<dbReference type="AlphaFoldDB" id="A0AAN8BDV7"/>
<reference evidence="2 3" key="1">
    <citation type="journal article" date="2023" name="Mol. Biol. Evol.">
        <title>Genomics of Secondarily Temperate Adaptation in the Only Non-Antarctic Icefish.</title>
        <authorList>
            <person name="Rivera-Colon A.G."/>
            <person name="Rayamajhi N."/>
            <person name="Minhas B.F."/>
            <person name="Madrigal G."/>
            <person name="Bilyk K.T."/>
            <person name="Yoon V."/>
            <person name="Hune M."/>
            <person name="Gregory S."/>
            <person name="Cheng C.H.C."/>
            <person name="Catchen J.M."/>
        </authorList>
    </citation>
    <scope>NUCLEOTIDE SEQUENCE [LARGE SCALE GENOMIC DNA]</scope>
    <source>
        <strain evidence="2">JC2023a</strain>
    </source>
</reference>
<name>A0AAN8BDV7_9TELE</name>